<dbReference type="InterPro" id="IPR006603">
    <property type="entry name" value="PQ-loop_rpt"/>
</dbReference>
<dbReference type="EMBL" id="JAEHFY010000010">
    <property type="protein sequence ID" value="MBK0382969.1"/>
    <property type="molecule type" value="Genomic_DNA"/>
</dbReference>
<evidence type="ECO:0000256" key="3">
    <source>
        <dbReference type="ARBA" id="ARBA00022989"/>
    </source>
</evidence>
<dbReference type="Gene3D" id="1.20.1280.290">
    <property type="match status" value="1"/>
</dbReference>
<protein>
    <submittedName>
        <fullName evidence="6">SemiSWEET family sugar transporter</fullName>
    </submittedName>
</protein>
<dbReference type="Pfam" id="PF04193">
    <property type="entry name" value="PQ-loop"/>
    <property type="match status" value="1"/>
</dbReference>
<evidence type="ECO:0000256" key="4">
    <source>
        <dbReference type="ARBA" id="ARBA00023136"/>
    </source>
</evidence>
<keyword evidence="6" id="KW-0813">Transport</keyword>
<keyword evidence="7" id="KW-1185">Reference proteome</keyword>
<comment type="caution">
    <text evidence="6">The sequence shown here is derived from an EMBL/GenBank/DDBJ whole genome shotgun (WGS) entry which is preliminary data.</text>
</comment>
<feature type="transmembrane region" description="Helical" evidence="5">
    <location>
        <begin position="6"/>
        <end position="25"/>
    </location>
</feature>
<keyword evidence="6" id="KW-0762">Sugar transport</keyword>
<evidence type="ECO:0000256" key="5">
    <source>
        <dbReference type="SAM" id="Phobius"/>
    </source>
</evidence>
<evidence type="ECO:0000313" key="7">
    <source>
        <dbReference type="Proteomes" id="UP000660024"/>
    </source>
</evidence>
<dbReference type="InterPro" id="IPR047662">
    <property type="entry name" value="SemiSWEET"/>
</dbReference>
<evidence type="ECO:0000256" key="1">
    <source>
        <dbReference type="ARBA" id="ARBA00004141"/>
    </source>
</evidence>
<feature type="transmembrane region" description="Helical" evidence="5">
    <location>
        <begin position="37"/>
        <end position="57"/>
    </location>
</feature>
<proteinExistence type="predicted"/>
<organism evidence="6 7">
    <name type="scientific">Pedobacter segetis</name>
    <dbReference type="NCBI Taxonomy" id="2793069"/>
    <lineage>
        <taxon>Bacteria</taxon>
        <taxon>Pseudomonadati</taxon>
        <taxon>Bacteroidota</taxon>
        <taxon>Sphingobacteriia</taxon>
        <taxon>Sphingobacteriales</taxon>
        <taxon>Sphingobacteriaceae</taxon>
        <taxon>Pedobacter</taxon>
    </lineage>
</organism>
<evidence type="ECO:0000313" key="6">
    <source>
        <dbReference type="EMBL" id="MBK0382969.1"/>
    </source>
</evidence>
<keyword evidence="4 5" id="KW-0472">Membrane</keyword>
<name>A0ABS1BJA0_9SPHI</name>
<evidence type="ECO:0000256" key="2">
    <source>
        <dbReference type="ARBA" id="ARBA00022692"/>
    </source>
</evidence>
<reference evidence="6 7" key="1">
    <citation type="submission" date="2020-12" db="EMBL/GenBank/DDBJ databases">
        <title>Bacterial novel species Pedobacter sp. SD-b isolated from soil.</title>
        <authorList>
            <person name="Jung H.-Y."/>
        </authorList>
    </citation>
    <scope>NUCLEOTIDE SEQUENCE [LARGE SCALE GENOMIC DNA]</scope>
    <source>
        <strain evidence="6 7">SD-b</strain>
    </source>
</reference>
<dbReference type="NCBIfam" id="NF037968">
    <property type="entry name" value="SemiSWEET_2"/>
    <property type="match status" value="1"/>
</dbReference>
<comment type="subcellular location">
    <subcellularLocation>
        <location evidence="1">Membrane</location>
        <topology evidence="1">Multi-pass membrane protein</topology>
    </subcellularLocation>
</comment>
<keyword evidence="3 5" id="KW-1133">Transmembrane helix</keyword>
<dbReference type="SMART" id="SM00679">
    <property type="entry name" value="CTNS"/>
    <property type="match status" value="1"/>
</dbReference>
<dbReference type="Proteomes" id="UP000660024">
    <property type="component" value="Unassembled WGS sequence"/>
</dbReference>
<keyword evidence="2 5" id="KW-0812">Transmembrane</keyword>
<gene>
    <name evidence="6" type="ORF">I5M32_08350</name>
</gene>
<accession>A0ABS1BJA0</accession>
<sequence>MVDLTTLIGLLAAFGTTFSFLPQAIKIIKTKNTEGISLSMYLMFSSGVFLWLLYGYLKSDTPVMLANGITLVLAVIILSLKIKYKPKS</sequence>
<feature type="transmembrane region" description="Helical" evidence="5">
    <location>
        <begin position="63"/>
        <end position="82"/>
    </location>
</feature>